<evidence type="ECO:0000313" key="3">
    <source>
        <dbReference type="EMBL" id="VEH99737.1"/>
    </source>
</evidence>
<dbReference type="EMBL" id="LR134441">
    <property type="protein sequence ID" value="VEH99737.1"/>
    <property type="molecule type" value="Genomic_DNA"/>
</dbReference>
<dbReference type="GO" id="GO:0016226">
    <property type="term" value="P:iron-sulfur cluster assembly"/>
    <property type="evidence" value="ECO:0007669"/>
    <property type="project" value="InterPro"/>
</dbReference>
<dbReference type="InterPro" id="IPR001075">
    <property type="entry name" value="NIF_FeS_clus_asmbl_NifU_C"/>
</dbReference>
<dbReference type="GO" id="GO:0005506">
    <property type="term" value="F:iron ion binding"/>
    <property type="evidence" value="ECO:0007669"/>
    <property type="project" value="InterPro"/>
</dbReference>
<dbReference type="GO" id="GO:0051536">
    <property type="term" value="F:iron-sulfur cluster binding"/>
    <property type="evidence" value="ECO:0007669"/>
    <property type="project" value="InterPro"/>
</dbReference>
<dbReference type="STRING" id="266748.HY04_09295"/>
<comment type="similarity">
    <text evidence="1">Belongs to the NifU family.</text>
</comment>
<protein>
    <submittedName>
        <fullName evidence="3">Fe/S biogenesis protein NfuA</fullName>
    </submittedName>
</protein>
<reference evidence="3 4" key="1">
    <citation type="submission" date="2018-12" db="EMBL/GenBank/DDBJ databases">
        <authorList>
            <consortium name="Pathogen Informatics"/>
        </authorList>
    </citation>
    <scope>NUCLEOTIDE SEQUENCE [LARGE SCALE GENOMIC DNA]</scope>
    <source>
        <strain evidence="3 4">NCTC13489</strain>
    </source>
</reference>
<organism evidence="3 4">
    <name type="scientific">Kaistella antarctica</name>
    <dbReference type="NCBI Taxonomy" id="266748"/>
    <lineage>
        <taxon>Bacteria</taxon>
        <taxon>Pseudomonadati</taxon>
        <taxon>Bacteroidota</taxon>
        <taxon>Flavobacteriia</taxon>
        <taxon>Flavobacteriales</taxon>
        <taxon>Weeksellaceae</taxon>
        <taxon>Chryseobacterium group</taxon>
        <taxon>Kaistella</taxon>
    </lineage>
</organism>
<dbReference type="InterPro" id="IPR034904">
    <property type="entry name" value="FSCA_dom_sf"/>
</dbReference>
<dbReference type="RefSeq" id="WP_051803714.1">
    <property type="nucleotide sequence ID" value="NZ_FOIX01000004.1"/>
</dbReference>
<name>A0A3S4WSV4_9FLAO</name>
<dbReference type="Proteomes" id="UP000270036">
    <property type="component" value="Chromosome"/>
</dbReference>
<accession>A0A3S4WSV4</accession>
<dbReference type="PANTHER" id="PTHR11178">
    <property type="entry name" value="IRON-SULFUR CLUSTER SCAFFOLD PROTEIN NFU-RELATED"/>
    <property type="match status" value="1"/>
</dbReference>
<evidence type="ECO:0000259" key="2">
    <source>
        <dbReference type="Pfam" id="PF01106"/>
    </source>
</evidence>
<dbReference type="PANTHER" id="PTHR11178:SF25">
    <property type="entry name" value="NIFU-LIKE PROTEIN 3, CHLOROPLASTIC"/>
    <property type="match status" value="1"/>
</dbReference>
<evidence type="ECO:0000313" key="4">
    <source>
        <dbReference type="Proteomes" id="UP000270036"/>
    </source>
</evidence>
<dbReference type="Gene3D" id="3.30.300.130">
    <property type="entry name" value="Fe-S cluster assembly (FSCA)"/>
    <property type="match status" value="1"/>
</dbReference>
<feature type="domain" description="NIF system FeS cluster assembly NifU C-terminal" evidence="2">
    <location>
        <begin position="16"/>
        <end position="78"/>
    </location>
</feature>
<evidence type="ECO:0000256" key="1">
    <source>
        <dbReference type="ARBA" id="ARBA00006420"/>
    </source>
</evidence>
<sequence length="82" mass="9056">MNKEIKHEETVTKVLDALESIRPFLKKDGGDIELIDVQGQTVLVKLHGNCNGCPMSFSTMKLGVETTVKQFAPEILEVLAVE</sequence>
<gene>
    <name evidence="3" type="ORF">NCTC13489_01697</name>
</gene>
<proteinExistence type="inferred from homology"/>
<dbReference type="AlphaFoldDB" id="A0A3S4WSV4"/>
<dbReference type="OrthoDB" id="9796965at2"/>
<dbReference type="SUPFAM" id="SSF117916">
    <property type="entry name" value="Fe-S cluster assembly (FSCA) domain-like"/>
    <property type="match status" value="1"/>
</dbReference>
<dbReference type="KEGG" id="cant:NCTC13489_01697"/>
<dbReference type="Pfam" id="PF01106">
    <property type="entry name" value="NifU"/>
    <property type="match status" value="1"/>
</dbReference>